<gene>
    <name evidence="3" type="ORF">GCM10011394_03040</name>
</gene>
<organism evidence="3 4">
    <name type="scientific">Luteimonas terricola</name>
    <dbReference type="NCBI Taxonomy" id="645597"/>
    <lineage>
        <taxon>Bacteria</taxon>
        <taxon>Pseudomonadati</taxon>
        <taxon>Pseudomonadota</taxon>
        <taxon>Gammaproteobacteria</taxon>
        <taxon>Lysobacterales</taxon>
        <taxon>Lysobacteraceae</taxon>
        <taxon>Luteimonas</taxon>
    </lineage>
</organism>
<feature type="domain" description="X-Tfes XVIPCD" evidence="2">
    <location>
        <begin position="285"/>
        <end position="389"/>
    </location>
</feature>
<dbReference type="InterPro" id="IPR046519">
    <property type="entry name" value="X-Tfes_XVIPCD"/>
</dbReference>
<evidence type="ECO:0000313" key="3">
    <source>
        <dbReference type="EMBL" id="GGJ97523.1"/>
    </source>
</evidence>
<keyword evidence="4" id="KW-1185">Reference proteome</keyword>
<dbReference type="SUPFAM" id="SSF47090">
    <property type="entry name" value="PGBD-like"/>
    <property type="match status" value="1"/>
</dbReference>
<reference evidence="4" key="1">
    <citation type="journal article" date="2019" name="Int. J. Syst. Evol. Microbiol.">
        <title>The Global Catalogue of Microorganisms (GCM) 10K type strain sequencing project: providing services to taxonomists for standard genome sequencing and annotation.</title>
        <authorList>
            <consortium name="The Broad Institute Genomics Platform"/>
            <consortium name="The Broad Institute Genome Sequencing Center for Infectious Disease"/>
            <person name="Wu L."/>
            <person name="Ma J."/>
        </authorList>
    </citation>
    <scope>NUCLEOTIDE SEQUENCE [LARGE SCALE GENOMIC DNA]</scope>
    <source>
        <strain evidence="4">CGMCC 1.8985</strain>
    </source>
</reference>
<protein>
    <submittedName>
        <fullName evidence="3">Peptidoglycan-binding protein</fullName>
    </submittedName>
</protein>
<dbReference type="InterPro" id="IPR036365">
    <property type="entry name" value="PGBD-like_sf"/>
</dbReference>
<evidence type="ECO:0000313" key="4">
    <source>
        <dbReference type="Proteomes" id="UP000599009"/>
    </source>
</evidence>
<dbReference type="EMBL" id="BMME01000001">
    <property type="protein sequence ID" value="GGJ97523.1"/>
    <property type="molecule type" value="Genomic_DNA"/>
</dbReference>
<comment type="caution">
    <text evidence="3">The sequence shown here is derived from an EMBL/GenBank/DDBJ whole genome shotgun (WGS) entry which is preliminary data.</text>
</comment>
<dbReference type="InterPro" id="IPR011055">
    <property type="entry name" value="Dup_hybrid_motif"/>
</dbReference>
<proteinExistence type="predicted"/>
<sequence>MNAPVADLDSLHTHHPKRNFSAGLVYGLPVNAENTTTRSYAVVGGEFQEVLDGRVDKYRSLQPDQVLLIKDFILDDMTAANTRRVDVPSPVAGVIGRVDLPNGVVDVHETADGPLVARIRHLGPIAVEVGDSVAYGQSLGTQNNIGLGPKAGKHVHIEMDTRHYQQFGNYMLDLVEGRLPVQAVHRDSVEPRTFVDDGVQRVGEAGERVAAVQRALVAGGYRGTGDAPIAVDGVYRLSMQGAVLQFQQDQGLEPSADVDAPTWRKALDLTLGKPLLPPTVADESPEHPPAAQQGLLDRIRGRLGALDPPDGPALSGCERERVACSLLRLAVEHRLDTVDHVLPGGGAPPGSSDARVFVVQGRLDDPAQRRAWMPMAEALGTPVAESVAYLRMIEEASVAMSAHRAAVEQAQEMTMARVAV</sequence>
<dbReference type="Proteomes" id="UP000599009">
    <property type="component" value="Unassembled WGS sequence"/>
</dbReference>
<dbReference type="Gene3D" id="1.10.101.10">
    <property type="entry name" value="PGBD-like superfamily/PGBD"/>
    <property type="match status" value="1"/>
</dbReference>
<evidence type="ECO:0000259" key="2">
    <source>
        <dbReference type="Pfam" id="PF20410"/>
    </source>
</evidence>
<dbReference type="InterPro" id="IPR002477">
    <property type="entry name" value="Peptidoglycan-bd-like"/>
</dbReference>
<dbReference type="Gene3D" id="2.70.70.10">
    <property type="entry name" value="Glucose Permease (Domain IIA)"/>
    <property type="match status" value="1"/>
</dbReference>
<dbReference type="Pfam" id="PF01471">
    <property type="entry name" value="PG_binding_1"/>
    <property type="match status" value="1"/>
</dbReference>
<feature type="domain" description="Peptidoglycan binding-like" evidence="1">
    <location>
        <begin position="206"/>
        <end position="265"/>
    </location>
</feature>
<name>A0ABQ2E9H9_9GAMM</name>
<dbReference type="InterPro" id="IPR036366">
    <property type="entry name" value="PGBDSf"/>
</dbReference>
<accession>A0ABQ2E9H9</accession>
<dbReference type="Pfam" id="PF20410">
    <property type="entry name" value="X-Tfes_XVIPCD"/>
    <property type="match status" value="1"/>
</dbReference>
<evidence type="ECO:0000259" key="1">
    <source>
        <dbReference type="Pfam" id="PF01471"/>
    </source>
</evidence>